<name>A0A5D3BAK4_9TREE</name>
<sequence length="80" mass="9490">MKLDSASAFRRLLPRRRRIAGTLRGTIALRTEYRIDPAHKIVFEPTTERQYSGVQVAHRFIRRIAKDVRCRGRKIRDQEQ</sequence>
<dbReference type="Proteomes" id="UP000322245">
    <property type="component" value="Unassembled WGS sequence"/>
</dbReference>
<gene>
    <name evidence="1" type="ORF">B9479_000132</name>
</gene>
<dbReference type="EMBL" id="NIDF01000001">
    <property type="protein sequence ID" value="TYJ59143.1"/>
    <property type="molecule type" value="Genomic_DNA"/>
</dbReference>
<protein>
    <submittedName>
        <fullName evidence="1">Uncharacterized protein</fullName>
    </submittedName>
</protein>
<dbReference type="AlphaFoldDB" id="A0A5D3BAK4"/>
<evidence type="ECO:0000313" key="1">
    <source>
        <dbReference type="EMBL" id="TYJ59143.1"/>
    </source>
</evidence>
<organism evidence="1 2">
    <name type="scientific">Cryptococcus floricola</name>
    <dbReference type="NCBI Taxonomy" id="2591691"/>
    <lineage>
        <taxon>Eukaryota</taxon>
        <taxon>Fungi</taxon>
        <taxon>Dikarya</taxon>
        <taxon>Basidiomycota</taxon>
        <taxon>Agaricomycotina</taxon>
        <taxon>Tremellomycetes</taxon>
        <taxon>Tremellales</taxon>
        <taxon>Cryptococcaceae</taxon>
        <taxon>Cryptococcus</taxon>
    </lineage>
</organism>
<reference evidence="1 2" key="1">
    <citation type="submission" date="2017-05" db="EMBL/GenBank/DDBJ databases">
        <title>The Genome Sequence of Tsuchiyaea wingfieldii DSM 27421.</title>
        <authorList>
            <person name="Cuomo C."/>
            <person name="Passer A."/>
            <person name="Billmyre B."/>
            <person name="Heitman J."/>
        </authorList>
    </citation>
    <scope>NUCLEOTIDE SEQUENCE [LARGE SCALE GENOMIC DNA]</scope>
    <source>
        <strain evidence="1 2">DSM 27421</strain>
    </source>
</reference>
<proteinExistence type="predicted"/>
<evidence type="ECO:0000313" key="2">
    <source>
        <dbReference type="Proteomes" id="UP000322245"/>
    </source>
</evidence>
<comment type="caution">
    <text evidence="1">The sequence shown here is derived from an EMBL/GenBank/DDBJ whole genome shotgun (WGS) entry which is preliminary data.</text>
</comment>
<accession>A0A5D3BAK4</accession>
<keyword evidence="2" id="KW-1185">Reference proteome</keyword>